<name>A0A1Y2JJ27_BRAJP</name>
<dbReference type="RefSeq" id="WP_085402479.1">
    <property type="nucleotide sequence ID" value="NZ_NAFL01000265.1"/>
</dbReference>
<evidence type="ECO:0000313" key="2">
    <source>
        <dbReference type="Proteomes" id="UP000193335"/>
    </source>
</evidence>
<dbReference type="AlphaFoldDB" id="A0A1Y2JJ27"/>
<proteinExistence type="predicted"/>
<organism evidence="1 2">
    <name type="scientific">Bradyrhizobium japonicum</name>
    <dbReference type="NCBI Taxonomy" id="375"/>
    <lineage>
        <taxon>Bacteria</taxon>
        <taxon>Pseudomonadati</taxon>
        <taxon>Pseudomonadota</taxon>
        <taxon>Alphaproteobacteria</taxon>
        <taxon>Hyphomicrobiales</taxon>
        <taxon>Nitrobacteraceae</taxon>
        <taxon>Bradyrhizobium</taxon>
    </lineage>
</organism>
<dbReference type="Proteomes" id="UP000193335">
    <property type="component" value="Unassembled WGS sequence"/>
</dbReference>
<sequence>MKYQIWYMKPSFLRGVVGGSPDPDNLSATHIHLKDIEADSQEDALSRMRAENWSPNGEAADLLKSKGLQHTTMTIGDVLVDETDAVYLVTGIGFSLLPKHEDPR</sequence>
<gene>
    <name evidence="1" type="ORF">BSZ19_27450</name>
</gene>
<dbReference type="EMBL" id="NAFL01000265">
    <property type="protein sequence ID" value="OSJ29553.1"/>
    <property type="molecule type" value="Genomic_DNA"/>
</dbReference>
<reference evidence="1 2" key="1">
    <citation type="submission" date="2017-03" db="EMBL/GenBank/DDBJ databases">
        <title>Whole genome sequences of fourteen strains of Bradyrhizobium canariense and one strain of Bradyrhizobium japonicum isolated from Lupinus (Papilionoideae: Genisteae) species in Algeria.</title>
        <authorList>
            <person name="Crovadore J."/>
            <person name="Chekireb D."/>
            <person name="Brachmann A."/>
            <person name="Chablais R."/>
            <person name="Cochard B."/>
            <person name="Lefort F."/>
        </authorList>
    </citation>
    <scope>NUCLEOTIDE SEQUENCE [LARGE SCALE GENOMIC DNA]</scope>
    <source>
        <strain evidence="1 2">UBMA197</strain>
    </source>
</reference>
<protein>
    <submittedName>
        <fullName evidence="1">Uncharacterized protein</fullName>
    </submittedName>
</protein>
<evidence type="ECO:0000313" key="1">
    <source>
        <dbReference type="EMBL" id="OSJ29553.1"/>
    </source>
</evidence>
<accession>A0A1Y2JJ27</accession>
<comment type="caution">
    <text evidence="1">The sequence shown here is derived from an EMBL/GenBank/DDBJ whole genome shotgun (WGS) entry which is preliminary data.</text>
</comment>